<feature type="transmembrane region" description="Helical" evidence="8">
    <location>
        <begin position="422"/>
        <end position="442"/>
    </location>
</feature>
<evidence type="ECO:0000256" key="6">
    <source>
        <dbReference type="ARBA" id="ARBA00022989"/>
    </source>
</evidence>
<dbReference type="KEGG" id="rei:IE4771_PB00200"/>
<reference evidence="10 11" key="1">
    <citation type="submission" date="2013-12" db="EMBL/GenBank/DDBJ databases">
        <title>Complete genome sequence of Rhizobium etli bv. mimosae IE4771.</title>
        <authorList>
            <person name="Bustos P."/>
            <person name="Santamaria R.I."/>
            <person name="Lozano L."/>
            <person name="Ormeno-Orrillo E."/>
            <person name="Rogel M.A."/>
            <person name="Romero D."/>
            <person name="Cevallos M.A."/>
            <person name="Martinez-Romero E."/>
            <person name="Gonzalez V."/>
        </authorList>
    </citation>
    <scope>NUCLEOTIDE SEQUENCE [LARGE SCALE GENOMIC DNA]</scope>
    <source>
        <strain evidence="10 11">IE4771</strain>
        <plasmid evidence="11">Plasmid pRetIE4771b</plasmid>
    </source>
</reference>
<evidence type="ECO:0000256" key="7">
    <source>
        <dbReference type="ARBA" id="ARBA00023136"/>
    </source>
</evidence>
<gene>
    <name evidence="10" type="ORF">IE4771_PB00200</name>
</gene>
<evidence type="ECO:0000256" key="3">
    <source>
        <dbReference type="ARBA" id="ARBA00022475"/>
    </source>
</evidence>
<dbReference type="CDD" id="cd06261">
    <property type="entry name" value="TM_PBP2"/>
    <property type="match status" value="2"/>
</dbReference>
<dbReference type="GO" id="GO:0005886">
    <property type="term" value="C:plasma membrane"/>
    <property type="evidence" value="ECO:0007669"/>
    <property type="project" value="UniProtKB-SubCell"/>
</dbReference>
<comment type="subcellular location">
    <subcellularLocation>
        <location evidence="1">Cell inner membrane</location>
        <topology evidence="1">Multi-pass membrane protein</topology>
    </subcellularLocation>
    <subcellularLocation>
        <location evidence="8">Cell membrane</location>
        <topology evidence="8">Multi-pass membrane protein</topology>
    </subcellularLocation>
</comment>
<dbReference type="Proteomes" id="UP000027180">
    <property type="component" value="Plasmid pRetIE4771b"/>
</dbReference>
<dbReference type="GO" id="GO:0055085">
    <property type="term" value="P:transmembrane transport"/>
    <property type="evidence" value="ECO:0007669"/>
    <property type="project" value="InterPro"/>
</dbReference>
<feature type="transmembrane region" description="Helical" evidence="8">
    <location>
        <begin position="12"/>
        <end position="39"/>
    </location>
</feature>
<keyword evidence="10" id="KW-0614">Plasmid</keyword>
<keyword evidence="6 8" id="KW-1133">Transmembrane helix</keyword>
<keyword evidence="3" id="KW-1003">Cell membrane</keyword>
<dbReference type="InterPro" id="IPR000515">
    <property type="entry name" value="MetI-like"/>
</dbReference>
<dbReference type="Pfam" id="PF00528">
    <property type="entry name" value="BPD_transp_1"/>
    <property type="match status" value="2"/>
</dbReference>
<evidence type="ECO:0000256" key="4">
    <source>
        <dbReference type="ARBA" id="ARBA00022519"/>
    </source>
</evidence>
<evidence type="ECO:0000256" key="5">
    <source>
        <dbReference type="ARBA" id="ARBA00022692"/>
    </source>
</evidence>
<sequence>MTRTPGVDRLLYWLGLIVIAWAVLTFLLVPIAAALHAALFRHGGLEILGAVAELAHSRRVQAALWNTIWMTGITIVTVTIVGMFQVAVLEYFRVRGRGFLKIAFSTPLVFGGVVAAAGYNFTYGPGSAVTAALTALFPSIPRDWFIGWFGVLFSHTFLMTSFHFLFLRAAMRRVDYSTIEAARSMGASDITILRRIVLPVIMPTLLAVTLLTLHTAIGSFAAPQVLGGRDFHMLSQMVLTLNSLRRPDMAALLALLMGMVLMGLILLSQYFEAKGVYNAGAKATTNIQLRQIRNPFVGIAVHAMAYLLAATYLVPVAIIVLFSFAPAASIGIQVLPSTFTLDNYAQVLGGGSAFVPFFNSLFMGSVAVVVGLAITLFAVPVMVRKRDRLTQALSITFFLPWIIPSILLAVGLIVAFDAPNPLVGNAVLLGSYWLLPIGYVIFSLPLMVRFMRPAFIGIDPAFEEAARAMGASGSYRFRRVVLPLVAPTAILISGMKFNNLMTEYPLSAFLYNVNNRPLPIAIVDGAVSADPDQAAISLVYVTLVMVFSLTVILIAERLSLGRTPQSSNL</sequence>
<evidence type="ECO:0000256" key="8">
    <source>
        <dbReference type="RuleBase" id="RU363032"/>
    </source>
</evidence>
<keyword evidence="5 8" id="KW-0812">Transmembrane</keyword>
<feature type="transmembrane region" description="Helical" evidence="8">
    <location>
        <begin position="395"/>
        <end position="416"/>
    </location>
</feature>
<feature type="transmembrane region" description="Helical" evidence="8">
    <location>
        <begin position="361"/>
        <end position="383"/>
    </location>
</feature>
<evidence type="ECO:0000256" key="1">
    <source>
        <dbReference type="ARBA" id="ARBA00004429"/>
    </source>
</evidence>
<comment type="similarity">
    <text evidence="8">Belongs to the binding-protein-dependent transport system permease family.</text>
</comment>
<evidence type="ECO:0000313" key="11">
    <source>
        <dbReference type="Proteomes" id="UP000027180"/>
    </source>
</evidence>
<dbReference type="AlphaFoldDB" id="A0A060ICY7"/>
<feature type="transmembrane region" description="Helical" evidence="8">
    <location>
        <begin position="68"/>
        <end position="92"/>
    </location>
</feature>
<evidence type="ECO:0000313" key="10">
    <source>
        <dbReference type="EMBL" id="AIC29930.1"/>
    </source>
</evidence>
<feature type="transmembrane region" description="Helical" evidence="8">
    <location>
        <begin position="99"/>
        <end position="119"/>
    </location>
</feature>
<evidence type="ECO:0000259" key="9">
    <source>
        <dbReference type="PROSITE" id="PS50928"/>
    </source>
</evidence>
<dbReference type="HOGENOM" id="CLU_021838_4_0_5"/>
<feature type="transmembrane region" description="Helical" evidence="8">
    <location>
        <begin position="249"/>
        <end position="267"/>
    </location>
</feature>
<accession>A0A060ICY7</accession>
<evidence type="ECO:0000256" key="2">
    <source>
        <dbReference type="ARBA" id="ARBA00022448"/>
    </source>
</evidence>
<feature type="transmembrane region" description="Helical" evidence="8">
    <location>
        <begin position="145"/>
        <end position="167"/>
    </location>
</feature>
<organism evidence="10 11">
    <name type="scientific">Rhizobium etli bv. mimosae str. IE4771</name>
    <dbReference type="NCBI Taxonomy" id="1432050"/>
    <lineage>
        <taxon>Bacteria</taxon>
        <taxon>Pseudomonadati</taxon>
        <taxon>Pseudomonadota</taxon>
        <taxon>Alphaproteobacteria</taxon>
        <taxon>Hyphomicrobiales</taxon>
        <taxon>Rhizobiaceae</taxon>
        <taxon>Rhizobium/Agrobacterium group</taxon>
        <taxon>Rhizobium</taxon>
    </lineage>
</organism>
<feature type="transmembrane region" description="Helical" evidence="8">
    <location>
        <begin position="534"/>
        <end position="555"/>
    </location>
</feature>
<feature type="domain" description="ABC transmembrane type-1" evidence="9">
    <location>
        <begin position="64"/>
        <end position="268"/>
    </location>
</feature>
<dbReference type="Gene3D" id="1.10.3720.10">
    <property type="entry name" value="MetI-like"/>
    <property type="match status" value="2"/>
</dbReference>
<keyword evidence="4" id="KW-0997">Cell inner membrane</keyword>
<dbReference type="PANTHER" id="PTHR43357:SF4">
    <property type="entry name" value="INNER MEMBRANE ABC TRANSPORTER PERMEASE PROTEIN YDCV"/>
    <property type="match status" value="1"/>
</dbReference>
<dbReference type="OrthoDB" id="9808399at2"/>
<dbReference type="SUPFAM" id="SSF161098">
    <property type="entry name" value="MetI-like"/>
    <property type="match status" value="2"/>
</dbReference>
<keyword evidence="2 8" id="KW-0813">Transport</keyword>
<feature type="transmembrane region" description="Helical" evidence="8">
    <location>
        <begin position="296"/>
        <end position="325"/>
    </location>
</feature>
<proteinExistence type="inferred from homology"/>
<geneLocation type="plasmid" evidence="10 11">
    <name>pRetIE4771b</name>
</geneLocation>
<dbReference type="RefSeq" id="WP_040140440.1">
    <property type="nucleotide sequence ID" value="NZ_CP006988.1"/>
</dbReference>
<feature type="transmembrane region" description="Helical" evidence="8">
    <location>
        <begin position="196"/>
        <end position="217"/>
    </location>
</feature>
<protein>
    <submittedName>
        <fullName evidence="10">ABC transporter permease protein</fullName>
    </submittedName>
</protein>
<feature type="transmembrane region" description="Helical" evidence="8">
    <location>
        <begin position="480"/>
        <end position="497"/>
    </location>
</feature>
<dbReference type="InterPro" id="IPR035906">
    <property type="entry name" value="MetI-like_sf"/>
</dbReference>
<keyword evidence="7 8" id="KW-0472">Membrane</keyword>
<dbReference type="PANTHER" id="PTHR43357">
    <property type="entry name" value="INNER MEMBRANE ABC TRANSPORTER PERMEASE PROTEIN YDCV"/>
    <property type="match status" value="1"/>
</dbReference>
<name>A0A060ICY7_RHIET</name>
<dbReference type="PROSITE" id="PS50928">
    <property type="entry name" value="ABC_TM1"/>
    <property type="match status" value="2"/>
</dbReference>
<feature type="domain" description="ABC transmembrane type-1" evidence="9">
    <location>
        <begin position="357"/>
        <end position="551"/>
    </location>
</feature>
<dbReference type="EMBL" id="CP006988">
    <property type="protein sequence ID" value="AIC29930.1"/>
    <property type="molecule type" value="Genomic_DNA"/>
</dbReference>